<proteinExistence type="predicted"/>
<keyword evidence="4" id="KW-1185">Reference proteome</keyword>
<dbReference type="Pfam" id="PF09723">
    <property type="entry name" value="Zn_ribbon_8"/>
    <property type="match status" value="1"/>
</dbReference>
<protein>
    <submittedName>
        <fullName evidence="3">Putative FmdB family regulatory protein</fullName>
    </submittedName>
</protein>
<evidence type="ECO:0000259" key="2">
    <source>
        <dbReference type="SMART" id="SM00834"/>
    </source>
</evidence>
<feature type="domain" description="Putative regulatory protein FmdB zinc ribbon" evidence="2">
    <location>
        <begin position="1"/>
        <end position="41"/>
    </location>
</feature>
<gene>
    <name evidence="3" type="ORF">FB558_5414</name>
</gene>
<reference evidence="3 4" key="1">
    <citation type="submission" date="2019-06" db="EMBL/GenBank/DDBJ databases">
        <title>Sequencing the genomes of 1000 actinobacteria strains.</title>
        <authorList>
            <person name="Klenk H.-P."/>
        </authorList>
    </citation>
    <scope>NUCLEOTIDE SEQUENCE [LARGE SCALE GENOMIC DNA]</scope>
    <source>
        <strain evidence="3 4">DSM 45301</strain>
    </source>
</reference>
<feature type="compositionally biased region" description="Basic residues" evidence="1">
    <location>
        <begin position="81"/>
        <end position="93"/>
    </location>
</feature>
<dbReference type="RefSeq" id="WP_142057964.1">
    <property type="nucleotide sequence ID" value="NZ_VFPA01000003.1"/>
</dbReference>
<dbReference type="NCBIfam" id="TIGR02605">
    <property type="entry name" value="CxxC_CxxC_SSSS"/>
    <property type="match status" value="1"/>
</dbReference>
<organism evidence="3 4">
    <name type="scientific">Pseudonocardia kunmingensis</name>
    <dbReference type="NCBI Taxonomy" id="630975"/>
    <lineage>
        <taxon>Bacteria</taxon>
        <taxon>Bacillati</taxon>
        <taxon>Actinomycetota</taxon>
        <taxon>Actinomycetes</taxon>
        <taxon>Pseudonocardiales</taxon>
        <taxon>Pseudonocardiaceae</taxon>
        <taxon>Pseudonocardia</taxon>
    </lineage>
</organism>
<name>A0A543DJY4_9PSEU</name>
<comment type="caution">
    <text evidence="3">The sequence shown here is derived from an EMBL/GenBank/DDBJ whole genome shotgun (WGS) entry which is preliminary data.</text>
</comment>
<dbReference type="Proteomes" id="UP000315677">
    <property type="component" value="Unassembled WGS sequence"/>
</dbReference>
<dbReference type="AlphaFoldDB" id="A0A543DJY4"/>
<dbReference type="OrthoDB" id="9792898at2"/>
<dbReference type="EMBL" id="VFPA01000003">
    <property type="protein sequence ID" value="TQM09648.1"/>
    <property type="molecule type" value="Genomic_DNA"/>
</dbReference>
<feature type="region of interest" description="Disordered" evidence="1">
    <location>
        <begin position="70"/>
        <end position="93"/>
    </location>
</feature>
<evidence type="ECO:0000313" key="3">
    <source>
        <dbReference type="EMBL" id="TQM09648.1"/>
    </source>
</evidence>
<evidence type="ECO:0000256" key="1">
    <source>
        <dbReference type="SAM" id="MobiDB-lite"/>
    </source>
</evidence>
<dbReference type="InterPro" id="IPR013429">
    <property type="entry name" value="Regulatory_FmdB_Zinc_ribbon"/>
</dbReference>
<sequence>MVTYQYRCPACGDVDVRRPMGEASTQLSCPRCGAGARRVFTGPHTRLVAPGLVAALDTAGASAENPQLVTSVPTAAGPPRRPAHPLHARLPRP</sequence>
<evidence type="ECO:0000313" key="4">
    <source>
        <dbReference type="Proteomes" id="UP000315677"/>
    </source>
</evidence>
<dbReference type="SMART" id="SM00834">
    <property type="entry name" value="CxxC_CXXC_SSSS"/>
    <property type="match status" value="1"/>
</dbReference>
<accession>A0A543DJY4</accession>